<accession>A0A915E7N9</accession>
<dbReference type="PANTHER" id="PTHR23301:SF0">
    <property type="entry name" value="CHITIN-BINDING TYPE-2 DOMAIN-CONTAINING PROTEIN-RELATED"/>
    <property type="match status" value="1"/>
</dbReference>
<dbReference type="InterPro" id="IPR002557">
    <property type="entry name" value="Chitin-bd_dom"/>
</dbReference>
<proteinExistence type="predicted"/>
<evidence type="ECO:0000256" key="4">
    <source>
        <dbReference type="ARBA" id="ARBA00023157"/>
    </source>
</evidence>
<dbReference type="GO" id="GO:0005576">
    <property type="term" value="C:extracellular region"/>
    <property type="evidence" value="ECO:0007669"/>
    <property type="project" value="InterPro"/>
</dbReference>
<dbReference type="Pfam" id="PF01607">
    <property type="entry name" value="CBM_14"/>
    <property type="match status" value="2"/>
</dbReference>
<keyword evidence="2" id="KW-0732">Signal</keyword>
<feature type="domain" description="Chitin-binding type-2" evidence="6">
    <location>
        <begin position="47"/>
        <end position="105"/>
    </location>
</feature>
<reference evidence="8" key="1">
    <citation type="submission" date="2022-11" db="UniProtKB">
        <authorList>
            <consortium name="WormBaseParasite"/>
        </authorList>
    </citation>
    <scope>IDENTIFICATION</scope>
</reference>
<evidence type="ECO:0000256" key="1">
    <source>
        <dbReference type="ARBA" id="ARBA00022669"/>
    </source>
</evidence>
<dbReference type="SUPFAM" id="SSF57625">
    <property type="entry name" value="Invertebrate chitin-binding proteins"/>
    <property type="match status" value="2"/>
</dbReference>
<keyword evidence="3" id="KW-0677">Repeat</keyword>
<evidence type="ECO:0000256" key="5">
    <source>
        <dbReference type="ARBA" id="ARBA00023180"/>
    </source>
</evidence>
<dbReference type="SMART" id="SM00494">
    <property type="entry name" value="ChtBD2"/>
    <property type="match status" value="2"/>
</dbReference>
<organism evidence="7 8">
    <name type="scientific">Ditylenchus dipsaci</name>
    <dbReference type="NCBI Taxonomy" id="166011"/>
    <lineage>
        <taxon>Eukaryota</taxon>
        <taxon>Metazoa</taxon>
        <taxon>Ecdysozoa</taxon>
        <taxon>Nematoda</taxon>
        <taxon>Chromadorea</taxon>
        <taxon>Rhabditida</taxon>
        <taxon>Tylenchina</taxon>
        <taxon>Tylenchomorpha</taxon>
        <taxon>Sphaerularioidea</taxon>
        <taxon>Anguinidae</taxon>
        <taxon>Anguininae</taxon>
        <taxon>Ditylenchus</taxon>
    </lineage>
</organism>
<dbReference type="Proteomes" id="UP000887574">
    <property type="component" value="Unplaced"/>
</dbReference>
<dbReference type="WBParaSite" id="jg3707">
    <property type="protein sequence ID" value="jg3707"/>
    <property type="gene ID" value="jg3707"/>
</dbReference>
<dbReference type="PANTHER" id="PTHR23301">
    <property type="entry name" value="CHITIN BINDING PERITROPHIN-A"/>
    <property type="match status" value="1"/>
</dbReference>
<evidence type="ECO:0000313" key="7">
    <source>
        <dbReference type="Proteomes" id="UP000887574"/>
    </source>
</evidence>
<dbReference type="InterPro" id="IPR051940">
    <property type="entry name" value="Chitin_bind-dev_reg"/>
</dbReference>
<evidence type="ECO:0000256" key="3">
    <source>
        <dbReference type="ARBA" id="ARBA00022737"/>
    </source>
</evidence>
<name>A0A915E7N9_9BILA</name>
<keyword evidence="5" id="KW-0325">Glycoprotein</keyword>
<keyword evidence="1" id="KW-0147">Chitin-binding</keyword>
<dbReference type="GO" id="GO:0008061">
    <property type="term" value="F:chitin binding"/>
    <property type="evidence" value="ECO:0007669"/>
    <property type="project" value="UniProtKB-KW"/>
</dbReference>
<evidence type="ECO:0000256" key="2">
    <source>
        <dbReference type="ARBA" id="ARBA00022729"/>
    </source>
</evidence>
<keyword evidence="7" id="KW-1185">Reference proteome</keyword>
<dbReference type="InterPro" id="IPR036508">
    <property type="entry name" value="Chitin-bd_dom_sf"/>
</dbReference>
<sequence>MSIATCRRYYSECINGEAVLDSESAEECRKVVSETEKVAEEGVVQGKEFCSQRSNGFYGHPSNCSRILQCFDHELFEYPPCDHNLAFDESKGVCDYREHVDNCADVQSSSNAVSSISSETSAEGCGDNKHGDYVRHPQDCSTFFRCVWDRLLPMSCPDGTVFNPSLDVCDFPDQVKGCN</sequence>
<evidence type="ECO:0000259" key="6">
    <source>
        <dbReference type="PROSITE" id="PS50940"/>
    </source>
</evidence>
<dbReference type="PROSITE" id="PS50940">
    <property type="entry name" value="CHIT_BIND_II"/>
    <property type="match status" value="2"/>
</dbReference>
<evidence type="ECO:0000313" key="8">
    <source>
        <dbReference type="WBParaSite" id="jg3707"/>
    </source>
</evidence>
<protein>
    <submittedName>
        <fullName evidence="8">Chitin-binding type-2 domain-containing protein</fullName>
    </submittedName>
</protein>
<dbReference type="Gene3D" id="2.170.140.10">
    <property type="entry name" value="Chitin binding domain"/>
    <property type="match status" value="2"/>
</dbReference>
<dbReference type="AlphaFoldDB" id="A0A915E7N9"/>
<feature type="domain" description="Chitin-binding type-2" evidence="6">
    <location>
        <begin position="122"/>
        <end position="179"/>
    </location>
</feature>
<keyword evidence="4" id="KW-1015">Disulfide bond</keyword>